<evidence type="ECO:0000313" key="2">
    <source>
        <dbReference type="EMBL" id="EIW80860.1"/>
    </source>
</evidence>
<gene>
    <name evidence="2" type="ORF">CONPUDRAFT_73874</name>
</gene>
<feature type="transmembrane region" description="Helical" evidence="1">
    <location>
        <begin position="160"/>
        <end position="180"/>
    </location>
</feature>
<feature type="transmembrane region" description="Helical" evidence="1">
    <location>
        <begin position="192"/>
        <end position="215"/>
    </location>
</feature>
<accession>A0A5M3MP93</accession>
<protein>
    <submittedName>
        <fullName evidence="2">Uncharacterized protein</fullName>
    </submittedName>
</protein>
<dbReference type="Proteomes" id="UP000053558">
    <property type="component" value="Unassembled WGS sequence"/>
</dbReference>
<keyword evidence="3" id="KW-1185">Reference proteome</keyword>
<keyword evidence="1" id="KW-0472">Membrane</keyword>
<keyword evidence="1" id="KW-0812">Transmembrane</keyword>
<dbReference type="RefSeq" id="XP_007769145.1">
    <property type="nucleotide sequence ID" value="XM_007770955.1"/>
</dbReference>
<evidence type="ECO:0000256" key="1">
    <source>
        <dbReference type="SAM" id="Phobius"/>
    </source>
</evidence>
<feature type="transmembrane region" description="Helical" evidence="1">
    <location>
        <begin position="79"/>
        <end position="98"/>
    </location>
</feature>
<reference evidence="3" key="1">
    <citation type="journal article" date="2012" name="Science">
        <title>The Paleozoic origin of enzymatic lignin decomposition reconstructed from 31 fungal genomes.</title>
        <authorList>
            <person name="Floudas D."/>
            <person name="Binder M."/>
            <person name="Riley R."/>
            <person name="Barry K."/>
            <person name="Blanchette R.A."/>
            <person name="Henrissat B."/>
            <person name="Martinez A.T."/>
            <person name="Otillar R."/>
            <person name="Spatafora J.W."/>
            <person name="Yadav J.S."/>
            <person name="Aerts A."/>
            <person name="Benoit I."/>
            <person name="Boyd A."/>
            <person name="Carlson A."/>
            <person name="Copeland A."/>
            <person name="Coutinho P.M."/>
            <person name="de Vries R.P."/>
            <person name="Ferreira P."/>
            <person name="Findley K."/>
            <person name="Foster B."/>
            <person name="Gaskell J."/>
            <person name="Glotzer D."/>
            <person name="Gorecki P."/>
            <person name="Heitman J."/>
            <person name="Hesse C."/>
            <person name="Hori C."/>
            <person name="Igarashi K."/>
            <person name="Jurgens J.A."/>
            <person name="Kallen N."/>
            <person name="Kersten P."/>
            <person name="Kohler A."/>
            <person name="Kuees U."/>
            <person name="Kumar T.K.A."/>
            <person name="Kuo A."/>
            <person name="LaButti K."/>
            <person name="Larrondo L.F."/>
            <person name="Lindquist E."/>
            <person name="Ling A."/>
            <person name="Lombard V."/>
            <person name="Lucas S."/>
            <person name="Lundell T."/>
            <person name="Martin R."/>
            <person name="McLaughlin D.J."/>
            <person name="Morgenstern I."/>
            <person name="Morin E."/>
            <person name="Murat C."/>
            <person name="Nagy L.G."/>
            <person name="Nolan M."/>
            <person name="Ohm R.A."/>
            <person name="Patyshakuliyeva A."/>
            <person name="Rokas A."/>
            <person name="Ruiz-Duenas F.J."/>
            <person name="Sabat G."/>
            <person name="Salamov A."/>
            <person name="Samejima M."/>
            <person name="Schmutz J."/>
            <person name="Slot J.C."/>
            <person name="St John F."/>
            <person name="Stenlid J."/>
            <person name="Sun H."/>
            <person name="Sun S."/>
            <person name="Syed K."/>
            <person name="Tsang A."/>
            <person name="Wiebenga A."/>
            <person name="Young D."/>
            <person name="Pisabarro A."/>
            <person name="Eastwood D.C."/>
            <person name="Martin F."/>
            <person name="Cullen D."/>
            <person name="Grigoriev I.V."/>
            <person name="Hibbett D.S."/>
        </authorList>
    </citation>
    <scope>NUCLEOTIDE SEQUENCE [LARGE SCALE GENOMIC DNA]</scope>
    <source>
        <strain evidence="3">RWD-64-598 SS2</strain>
    </source>
</reference>
<feature type="transmembrane region" description="Helical" evidence="1">
    <location>
        <begin position="16"/>
        <end position="39"/>
    </location>
</feature>
<dbReference type="KEGG" id="cput:CONPUDRAFT_73874"/>
<dbReference type="EMBL" id="JH711579">
    <property type="protein sequence ID" value="EIW80860.1"/>
    <property type="molecule type" value="Genomic_DNA"/>
</dbReference>
<dbReference type="AlphaFoldDB" id="A0A5M3MP93"/>
<sequence>MLHRAIDRVGILPSEAYSIGVFSALSNLIIPFLYCYSFASPMPVGRDTRFIPPSSFPNVGSTDNVVIPSQIMDFPTSEVLVVSPSVNICLAAAIYLFAREFVNVTGVDTSTIPADLTLDHVLANYVQHVHVMSCNGQDLTGTFPFIGAEGCAAHVINAAWFVRMLISFVTVSLVFAQAFVRRQISQFVKTGIKVGVFLRLSLLCAPSFLGLNSLLDILRVQRLKSESLATLGMTAMHPLLALLNWSHTGYTKADDAVHHTFPPQLLDDIPVHEAIGRSHEHWQPYSDFMGKLLKEPAVHPSPLPDVNSFPFLTIWSDPLLLGHPTIHFYVGANGSQSLVLRLAAAVFLFTQENIYPLVAKDAPSSLSNTSFNHHLANYMLAINVTQHGETYMMGTFTCTDNFRTRSAEVFERCRSEGSTMAFQYKGCSVVSNTVFAHGICTGIEAYVQATVHAAWLHFVANGTQGK</sequence>
<proteinExistence type="predicted"/>
<comment type="caution">
    <text evidence="2">The sequence shown here is derived from an EMBL/GenBank/DDBJ whole genome shotgun (WGS) entry which is preliminary data.</text>
</comment>
<name>A0A5M3MP93_CONPW</name>
<evidence type="ECO:0000313" key="3">
    <source>
        <dbReference type="Proteomes" id="UP000053558"/>
    </source>
</evidence>
<keyword evidence="1" id="KW-1133">Transmembrane helix</keyword>
<dbReference type="GeneID" id="19209168"/>
<organism evidence="2 3">
    <name type="scientific">Coniophora puteana (strain RWD-64-598)</name>
    <name type="common">Brown rot fungus</name>
    <dbReference type="NCBI Taxonomy" id="741705"/>
    <lineage>
        <taxon>Eukaryota</taxon>
        <taxon>Fungi</taxon>
        <taxon>Dikarya</taxon>
        <taxon>Basidiomycota</taxon>
        <taxon>Agaricomycotina</taxon>
        <taxon>Agaricomycetes</taxon>
        <taxon>Agaricomycetidae</taxon>
        <taxon>Boletales</taxon>
        <taxon>Coniophorineae</taxon>
        <taxon>Coniophoraceae</taxon>
        <taxon>Coniophora</taxon>
    </lineage>
</organism>